<reference evidence="1" key="1">
    <citation type="submission" date="2020-05" db="EMBL/GenBank/DDBJ databases">
        <title>Mycena genomes resolve the evolution of fungal bioluminescence.</title>
        <authorList>
            <person name="Tsai I.J."/>
        </authorList>
    </citation>
    <scope>NUCLEOTIDE SEQUENCE</scope>
    <source>
        <strain evidence="1">CCC161011</strain>
    </source>
</reference>
<comment type="caution">
    <text evidence="1">The sequence shown here is derived from an EMBL/GenBank/DDBJ whole genome shotgun (WGS) entry which is preliminary data.</text>
</comment>
<evidence type="ECO:0008006" key="3">
    <source>
        <dbReference type="Google" id="ProtNLM"/>
    </source>
</evidence>
<organism evidence="1 2">
    <name type="scientific">Mycena venus</name>
    <dbReference type="NCBI Taxonomy" id="2733690"/>
    <lineage>
        <taxon>Eukaryota</taxon>
        <taxon>Fungi</taxon>
        <taxon>Dikarya</taxon>
        <taxon>Basidiomycota</taxon>
        <taxon>Agaricomycotina</taxon>
        <taxon>Agaricomycetes</taxon>
        <taxon>Agaricomycetidae</taxon>
        <taxon>Agaricales</taxon>
        <taxon>Marasmiineae</taxon>
        <taxon>Mycenaceae</taxon>
        <taxon>Mycena</taxon>
    </lineage>
</organism>
<sequence>MPFPKTFDAYVPSDGKEFFKLAKFVPNYVPLAELQAVALDDAHHASFALAEKITPPATFAHCSRVYFFGLAMLYNGFPSESPGVPQITLEELVRRWYHCAMLHDLGLTKNEEALRHPANAMSFELHGGFMAYEHLHSVDPTLNPVQVGDIVQGIIVHTSTFHSGKSSAVAMLLKMCTGFDGLGYDAFGPGSLSFLQNRKTVQEIEQAFPRGAFGEEALDIVATEMARKPDCLMSHGMLEFIPRIAALKFIVPPDEVCE</sequence>
<evidence type="ECO:0000313" key="2">
    <source>
        <dbReference type="Proteomes" id="UP000620124"/>
    </source>
</evidence>
<keyword evidence="2" id="KW-1185">Reference proteome</keyword>
<protein>
    <recommendedName>
        <fullName evidence="3">HD domain-containing protein</fullName>
    </recommendedName>
</protein>
<evidence type="ECO:0000313" key="1">
    <source>
        <dbReference type="EMBL" id="KAF7342144.1"/>
    </source>
</evidence>
<dbReference type="Proteomes" id="UP000620124">
    <property type="component" value="Unassembled WGS sequence"/>
</dbReference>
<dbReference type="PANTHER" id="PTHR35569">
    <property type="entry name" value="CYANAMIDE HYDRATASE DDI2-RELATED"/>
    <property type="match status" value="1"/>
</dbReference>
<dbReference type="AlphaFoldDB" id="A0A8H7CLI5"/>
<dbReference type="OrthoDB" id="409121at2759"/>
<dbReference type="EMBL" id="JACAZI010000017">
    <property type="protein sequence ID" value="KAF7342144.1"/>
    <property type="molecule type" value="Genomic_DNA"/>
</dbReference>
<accession>A0A8H7CLI5</accession>
<gene>
    <name evidence="1" type="ORF">MVEN_01802100</name>
</gene>
<dbReference type="PANTHER" id="PTHR35569:SF1">
    <property type="entry name" value="CYANAMIDE HYDRATASE DDI2-RELATED"/>
    <property type="match status" value="1"/>
</dbReference>
<name>A0A8H7CLI5_9AGAR</name>
<proteinExistence type="predicted"/>